<dbReference type="PANTHER" id="PTHR42760:SF37">
    <property type="entry name" value="CLAVALDEHYDE DEHYDROGENASE"/>
    <property type="match status" value="1"/>
</dbReference>
<sequence length="241" mass="26146">MPARAEDPKITLHSDVYPGIDINGRLKGAADGKVVYIAGASRGIGAATAHAYALAGCKGLFLTGRSLDTLASVSASIRTSLPGNVGEKLVIETDAVDITDLNAVGESVKRCVQKFGRIDVVIANAGYMEAWTKITECDPIGWWKIWEVNIEYGEQGIKVFSIHPGGIVTELARQEPKVLPFLHDKVELASHTMVRLSSGSEDWLSGRFISCNWDLDELAKRRTEIEEGDLLKNRLDVGVLA</sequence>
<dbReference type="InterPro" id="IPR036291">
    <property type="entry name" value="NAD(P)-bd_dom_sf"/>
</dbReference>
<keyword evidence="4" id="KW-1185">Reference proteome</keyword>
<dbReference type="STRING" id="933084.A0A067PFB1"/>
<proteinExistence type="inferred from homology"/>
<evidence type="ECO:0000256" key="2">
    <source>
        <dbReference type="ARBA" id="ARBA00023002"/>
    </source>
</evidence>
<accession>A0A067PFB1</accession>
<name>A0A067PFB1_9AGAM</name>
<keyword evidence="2" id="KW-0560">Oxidoreductase</keyword>
<dbReference type="InterPro" id="IPR002347">
    <property type="entry name" value="SDR_fam"/>
</dbReference>
<dbReference type="Gene3D" id="3.40.50.720">
    <property type="entry name" value="NAD(P)-binding Rossmann-like Domain"/>
    <property type="match status" value="1"/>
</dbReference>
<dbReference type="HOGENOM" id="CLU_010194_8_0_1"/>
<comment type="similarity">
    <text evidence="1">Belongs to the short-chain dehydrogenases/reductases (SDR) family.</text>
</comment>
<dbReference type="SUPFAM" id="SSF51735">
    <property type="entry name" value="NAD(P)-binding Rossmann-fold domains"/>
    <property type="match status" value="1"/>
</dbReference>
<dbReference type="PANTHER" id="PTHR42760">
    <property type="entry name" value="SHORT-CHAIN DEHYDROGENASES/REDUCTASES FAMILY MEMBER"/>
    <property type="match status" value="1"/>
</dbReference>
<dbReference type="InParanoid" id="A0A067PFB1"/>
<dbReference type="EMBL" id="KL197733">
    <property type="protein sequence ID" value="KDQ53603.1"/>
    <property type="molecule type" value="Genomic_DNA"/>
</dbReference>
<organism evidence="3 4">
    <name type="scientific">Jaapia argillacea MUCL 33604</name>
    <dbReference type="NCBI Taxonomy" id="933084"/>
    <lineage>
        <taxon>Eukaryota</taxon>
        <taxon>Fungi</taxon>
        <taxon>Dikarya</taxon>
        <taxon>Basidiomycota</taxon>
        <taxon>Agaricomycotina</taxon>
        <taxon>Agaricomycetes</taxon>
        <taxon>Agaricomycetidae</taxon>
        <taxon>Jaapiales</taxon>
        <taxon>Jaapiaceae</taxon>
        <taxon>Jaapia</taxon>
    </lineage>
</organism>
<dbReference type="GO" id="GO:0016616">
    <property type="term" value="F:oxidoreductase activity, acting on the CH-OH group of donors, NAD or NADP as acceptor"/>
    <property type="evidence" value="ECO:0007669"/>
    <property type="project" value="TreeGrafter"/>
</dbReference>
<dbReference type="Proteomes" id="UP000027265">
    <property type="component" value="Unassembled WGS sequence"/>
</dbReference>
<dbReference type="AlphaFoldDB" id="A0A067PFB1"/>
<dbReference type="Pfam" id="PF00106">
    <property type="entry name" value="adh_short"/>
    <property type="match status" value="1"/>
</dbReference>
<evidence type="ECO:0000313" key="4">
    <source>
        <dbReference type="Proteomes" id="UP000027265"/>
    </source>
</evidence>
<protein>
    <recommendedName>
        <fullName evidence="5">Oxidoreductase</fullName>
    </recommendedName>
</protein>
<evidence type="ECO:0000256" key="1">
    <source>
        <dbReference type="ARBA" id="ARBA00006484"/>
    </source>
</evidence>
<dbReference type="PRINTS" id="PR00081">
    <property type="entry name" value="GDHRDH"/>
</dbReference>
<gene>
    <name evidence="3" type="ORF">JAAARDRAFT_209947</name>
</gene>
<evidence type="ECO:0008006" key="5">
    <source>
        <dbReference type="Google" id="ProtNLM"/>
    </source>
</evidence>
<evidence type="ECO:0000313" key="3">
    <source>
        <dbReference type="EMBL" id="KDQ53603.1"/>
    </source>
</evidence>
<reference evidence="4" key="1">
    <citation type="journal article" date="2014" name="Proc. Natl. Acad. Sci. U.S.A.">
        <title>Extensive sampling of basidiomycete genomes demonstrates inadequacy of the white-rot/brown-rot paradigm for wood decay fungi.</title>
        <authorList>
            <person name="Riley R."/>
            <person name="Salamov A.A."/>
            <person name="Brown D.W."/>
            <person name="Nagy L.G."/>
            <person name="Floudas D."/>
            <person name="Held B.W."/>
            <person name="Levasseur A."/>
            <person name="Lombard V."/>
            <person name="Morin E."/>
            <person name="Otillar R."/>
            <person name="Lindquist E.A."/>
            <person name="Sun H."/>
            <person name="LaButti K.M."/>
            <person name="Schmutz J."/>
            <person name="Jabbour D."/>
            <person name="Luo H."/>
            <person name="Baker S.E."/>
            <person name="Pisabarro A.G."/>
            <person name="Walton J.D."/>
            <person name="Blanchette R.A."/>
            <person name="Henrissat B."/>
            <person name="Martin F."/>
            <person name="Cullen D."/>
            <person name="Hibbett D.S."/>
            <person name="Grigoriev I.V."/>
        </authorList>
    </citation>
    <scope>NUCLEOTIDE SEQUENCE [LARGE SCALE GENOMIC DNA]</scope>
    <source>
        <strain evidence="4">MUCL 33604</strain>
    </source>
</reference>
<dbReference type="OrthoDB" id="1933717at2759"/>